<protein>
    <submittedName>
        <fullName evidence="3">Pilus assembly protein</fullName>
    </submittedName>
</protein>
<dbReference type="Pfam" id="PF07811">
    <property type="entry name" value="TadE"/>
    <property type="match status" value="1"/>
</dbReference>
<reference evidence="3 4" key="1">
    <citation type="journal article" date="2015" name="Antonie Van Leeuwenhoek">
        <title>Lampropedia puyangensis sp. nov., isolated from symptomatic bark of Populus ? euramericana canker and emended description of Lampropedia hyalina (Ehrenberg 1832) Lee et al. 2004.</title>
        <authorList>
            <person name="Li Y."/>
            <person name="Wang T."/>
            <person name="Piao C.G."/>
            <person name="Wang L.F."/>
            <person name="Tian G.Z."/>
            <person name="Zhu T.H."/>
            <person name="Guo M.W."/>
        </authorList>
    </citation>
    <scope>NUCLEOTIDE SEQUENCE [LARGE SCALE GENOMIC DNA]</scope>
    <source>
        <strain evidence="3 4">2-bin</strain>
    </source>
</reference>
<proteinExistence type="predicted"/>
<keyword evidence="4" id="KW-1185">Reference proteome</keyword>
<keyword evidence="1" id="KW-1133">Transmembrane helix</keyword>
<dbReference type="EMBL" id="STFG01000012">
    <property type="protein sequence ID" value="THT99960.1"/>
    <property type="molecule type" value="Genomic_DNA"/>
</dbReference>
<keyword evidence="1" id="KW-0472">Membrane</keyword>
<dbReference type="OrthoDB" id="8795381at2"/>
<dbReference type="Proteomes" id="UP000308917">
    <property type="component" value="Unassembled WGS sequence"/>
</dbReference>
<accession>A0A4S8F027</accession>
<dbReference type="AlphaFoldDB" id="A0A4S8F027"/>
<name>A0A4S8F027_9BURK</name>
<sequence length="165" mass="17816">MPLPNMNPTRRKHNAGVASLEFALIAILMVLILLGMFVYWRALQAQQSVARATGDGARLVQNLIYGALPDYGIENIENMQAAAESIVKASLLNSAIPGDPSVMTLVTLNQQSSTQLLLQVSYRLPAIFSTGTADHQPQPLNLGQWALTQPALLQATSTVSFSINE</sequence>
<evidence type="ECO:0000313" key="4">
    <source>
        <dbReference type="Proteomes" id="UP000308917"/>
    </source>
</evidence>
<gene>
    <name evidence="3" type="ORF">E9531_11575</name>
</gene>
<evidence type="ECO:0000313" key="3">
    <source>
        <dbReference type="EMBL" id="THT99960.1"/>
    </source>
</evidence>
<comment type="caution">
    <text evidence="3">The sequence shown here is derived from an EMBL/GenBank/DDBJ whole genome shotgun (WGS) entry which is preliminary data.</text>
</comment>
<feature type="transmembrane region" description="Helical" evidence="1">
    <location>
        <begin position="20"/>
        <end position="40"/>
    </location>
</feature>
<dbReference type="InterPro" id="IPR012495">
    <property type="entry name" value="TadE-like_dom"/>
</dbReference>
<feature type="domain" description="TadE-like" evidence="2">
    <location>
        <begin position="16"/>
        <end position="58"/>
    </location>
</feature>
<evidence type="ECO:0000256" key="1">
    <source>
        <dbReference type="SAM" id="Phobius"/>
    </source>
</evidence>
<keyword evidence="1" id="KW-0812">Transmembrane</keyword>
<evidence type="ECO:0000259" key="2">
    <source>
        <dbReference type="Pfam" id="PF07811"/>
    </source>
</evidence>
<dbReference type="RefSeq" id="WP_136573922.1">
    <property type="nucleotide sequence ID" value="NZ_STFG01000012.1"/>
</dbReference>
<organism evidence="3 4">
    <name type="scientific">Lampropedia puyangensis</name>
    <dbReference type="NCBI Taxonomy" id="1330072"/>
    <lineage>
        <taxon>Bacteria</taxon>
        <taxon>Pseudomonadati</taxon>
        <taxon>Pseudomonadota</taxon>
        <taxon>Betaproteobacteria</taxon>
        <taxon>Burkholderiales</taxon>
        <taxon>Comamonadaceae</taxon>
        <taxon>Lampropedia</taxon>
    </lineage>
</organism>